<organism evidence="2 3">
    <name type="scientific">Iris pallida</name>
    <name type="common">Sweet iris</name>
    <dbReference type="NCBI Taxonomy" id="29817"/>
    <lineage>
        <taxon>Eukaryota</taxon>
        <taxon>Viridiplantae</taxon>
        <taxon>Streptophyta</taxon>
        <taxon>Embryophyta</taxon>
        <taxon>Tracheophyta</taxon>
        <taxon>Spermatophyta</taxon>
        <taxon>Magnoliopsida</taxon>
        <taxon>Liliopsida</taxon>
        <taxon>Asparagales</taxon>
        <taxon>Iridaceae</taxon>
        <taxon>Iridoideae</taxon>
        <taxon>Irideae</taxon>
        <taxon>Iris</taxon>
    </lineage>
</organism>
<gene>
    <name evidence="2" type="ORF">M6B38_363925</name>
</gene>
<name>A0AAX6GHP1_IRIPA</name>
<dbReference type="Proteomes" id="UP001140949">
    <property type="component" value="Unassembled WGS sequence"/>
</dbReference>
<keyword evidence="1" id="KW-0732">Signal</keyword>
<protein>
    <recommendedName>
        <fullName evidence="4">Secreted protein</fullName>
    </recommendedName>
</protein>
<feature type="signal peptide" evidence="1">
    <location>
        <begin position="1"/>
        <end position="21"/>
    </location>
</feature>
<dbReference type="AlphaFoldDB" id="A0AAX6GHP1"/>
<evidence type="ECO:0000313" key="2">
    <source>
        <dbReference type="EMBL" id="KAJ6828210.1"/>
    </source>
</evidence>
<proteinExistence type="predicted"/>
<accession>A0AAX6GHP1</accession>
<keyword evidence="3" id="KW-1185">Reference proteome</keyword>
<evidence type="ECO:0000256" key="1">
    <source>
        <dbReference type="SAM" id="SignalP"/>
    </source>
</evidence>
<sequence length="125" mass="13579">MIDNILSLLWTIESCANLSLSAMVTCPVCSSVTVRSNPPTVRSVLSVVSMRSIMPRSSASNRASSAGSSVGCWDCSSIRRSRSSRRDSIIWWTRADSWDGGGPWTLAGDAIEDWVATRVPYDPIP</sequence>
<evidence type="ECO:0008006" key="4">
    <source>
        <dbReference type="Google" id="ProtNLM"/>
    </source>
</evidence>
<dbReference type="EMBL" id="JANAVB010019600">
    <property type="protein sequence ID" value="KAJ6828210.1"/>
    <property type="molecule type" value="Genomic_DNA"/>
</dbReference>
<evidence type="ECO:0000313" key="3">
    <source>
        <dbReference type="Proteomes" id="UP001140949"/>
    </source>
</evidence>
<comment type="caution">
    <text evidence="2">The sequence shown here is derived from an EMBL/GenBank/DDBJ whole genome shotgun (WGS) entry which is preliminary data.</text>
</comment>
<feature type="chain" id="PRO_5043455692" description="Secreted protein" evidence="1">
    <location>
        <begin position="22"/>
        <end position="125"/>
    </location>
</feature>
<reference evidence="2" key="2">
    <citation type="submission" date="2023-04" db="EMBL/GenBank/DDBJ databases">
        <authorList>
            <person name="Bruccoleri R.E."/>
            <person name="Oakeley E.J."/>
            <person name="Faust A.-M."/>
            <person name="Dessus-Babus S."/>
            <person name="Altorfer M."/>
            <person name="Burckhardt D."/>
            <person name="Oertli M."/>
            <person name="Naumann U."/>
            <person name="Petersen F."/>
            <person name="Wong J."/>
        </authorList>
    </citation>
    <scope>NUCLEOTIDE SEQUENCE</scope>
    <source>
        <strain evidence="2">GSM-AAB239-AS_SAM_17_03QT</strain>
        <tissue evidence="2">Leaf</tissue>
    </source>
</reference>
<reference evidence="2" key="1">
    <citation type="journal article" date="2023" name="GigaByte">
        <title>Genome assembly of the bearded iris, Iris pallida Lam.</title>
        <authorList>
            <person name="Bruccoleri R.E."/>
            <person name="Oakeley E.J."/>
            <person name="Faust A.M.E."/>
            <person name="Altorfer M."/>
            <person name="Dessus-Babus S."/>
            <person name="Burckhardt D."/>
            <person name="Oertli M."/>
            <person name="Naumann U."/>
            <person name="Petersen F."/>
            <person name="Wong J."/>
        </authorList>
    </citation>
    <scope>NUCLEOTIDE SEQUENCE</scope>
    <source>
        <strain evidence="2">GSM-AAB239-AS_SAM_17_03QT</strain>
    </source>
</reference>